<organism evidence="2 3">
    <name type="scientific">Actinoplanes lutulentus</name>
    <dbReference type="NCBI Taxonomy" id="1287878"/>
    <lineage>
        <taxon>Bacteria</taxon>
        <taxon>Bacillati</taxon>
        <taxon>Actinomycetota</taxon>
        <taxon>Actinomycetes</taxon>
        <taxon>Micromonosporales</taxon>
        <taxon>Micromonosporaceae</taxon>
        <taxon>Actinoplanes</taxon>
    </lineage>
</organism>
<accession>A0A327ZBR4</accession>
<feature type="transmembrane region" description="Helical" evidence="1">
    <location>
        <begin position="12"/>
        <end position="32"/>
    </location>
</feature>
<keyword evidence="3" id="KW-1185">Reference proteome</keyword>
<keyword evidence="1" id="KW-0812">Transmembrane</keyword>
<evidence type="ECO:0000256" key="1">
    <source>
        <dbReference type="SAM" id="Phobius"/>
    </source>
</evidence>
<comment type="caution">
    <text evidence="2">The sequence shown here is derived from an EMBL/GenBank/DDBJ whole genome shotgun (WGS) entry which is preliminary data.</text>
</comment>
<keyword evidence="1" id="KW-0472">Membrane</keyword>
<dbReference type="Proteomes" id="UP000249341">
    <property type="component" value="Unassembled WGS sequence"/>
</dbReference>
<sequence length="274" mass="28087">MSAVTAKGRRLRTAAVVTAWVAVLLAISFWSVRKDPPTVAEQRDIAEAMPELSRATGSLFAAAAGDDRWVLRLGELRIEDCSITPVRPGRVASRDLTVFVPEGEARTALDAIAAGLPDGYQPSVMAMRGGTRLSLYADAGAFIAIEAEALSVDQQLTIRAGSGCRPASRTAETTDPVAGPAPASLAAVLSALNADATEPETRAVACPDGGTAATFVADGGPADPEDGPRGVPDGTVPVWADAGGWAYRMGSDSVVVTAQGGRLQVSVTTACRAG</sequence>
<gene>
    <name evidence="2" type="ORF">B0I29_106135</name>
</gene>
<proteinExistence type="predicted"/>
<protein>
    <submittedName>
        <fullName evidence="2">Uncharacterized protein</fullName>
    </submittedName>
</protein>
<dbReference type="RefSeq" id="WP_221402719.1">
    <property type="nucleotide sequence ID" value="NZ_JACHWI010000005.1"/>
</dbReference>
<dbReference type="EMBL" id="QLMJ01000006">
    <property type="protein sequence ID" value="RAK37866.1"/>
    <property type="molecule type" value="Genomic_DNA"/>
</dbReference>
<reference evidence="2 3" key="1">
    <citation type="submission" date="2018-06" db="EMBL/GenBank/DDBJ databases">
        <title>Genomic Encyclopedia of Type Strains, Phase III (KMG-III): the genomes of soil and plant-associated and newly described type strains.</title>
        <authorList>
            <person name="Whitman W."/>
        </authorList>
    </citation>
    <scope>NUCLEOTIDE SEQUENCE [LARGE SCALE GENOMIC DNA]</scope>
    <source>
        <strain evidence="2 3">CGMCC 4.7090</strain>
    </source>
</reference>
<evidence type="ECO:0000313" key="3">
    <source>
        <dbReference type="Proteomes" id="UP000249341"/>
    </source>
</evidence>
<dbReference type="AlphaFoldDB" id="A0A327ZBR4"/>
<evidence type="ECO:0000313" key="2">
    <source>
        <dbReference type="EMBL" id="RAK37866.1"/>
    </source>
</evidence>
<name>A0A327ZBR4_9ACTN</name>
<keyword evidence="1" id="KW-1133">Transmembrane helix</keyword>